<evidence type="ECO:0000313" key="4">
    <source>
        <dbReference type="Proteomes" id="UP001500665"/>
    </source>
</evidence>
<dbReference type="InterPro" id="IPR012312">
    <property type="entry name" value="Hemerythrin-like"/>
</dbReference>
<name>A0ABN1Q771_9ACTN</name>
<dbReference type="EMBL" id="BAAAHH010000001">
    <property type="protein sequence ID" value="GAA0938365.1"/>
    <property type="molecule type" value="Genomic_DNA"/>
</dbReference>
<proteinExistence type="predicted"/>
<feature type="compositionally biased region" description="Low complexity" evidence="1">
    <location>
        <begin position="188"/>
        <end position="239"/>
    </location>
</feature>
<feature type="region of interest" description="Disordered" evidence="1">
    <location>
        <begin position="153"/>
        <end position="265"/>
    </location>
</feature>
<evidence type="ECO:0000313" key="3">
    <source>
        <dbReference type="EMBL" id="GAA0938365.1"/>
    </source>
</evidence>
<organism evidence="3 4">
    <name type="scientific">Actinocorallia libanotica</name>
    <dbReference type="NCBI Taxonomy" id="46162"/>
    <lineage>
        <taxon>Bacteria</taxon>
        <taxon>Bacillati</taxon>
        <taxon>Actinomycetota</taxon>
        <taxon>Actinomycetes</taxon>
        <taxon>Streptosporangiales</taxon>
        <taxon>Thermomonosporaceae</taxon>
        <taxon>Actinocorallia</taxon>
    </lineage>
</organism>
<comment type="caution">
    <text evidence="3">The sequence shown here is derived from an EMBL/GenBank/DDBJ whole genome shotgun (WGS) entry which is preliminary data.</text>
</comment>
<dbReference type="PANTHER" id="PTHR35585">
    <property type="entry name" value="HHE DOMAIN PROTEIN (AFU_ORTHOLOGUE AFUA_4G00730)"/>
    <property type="match status" value="1"/>
</dbReference>
<dbReference type="Gene3D" id="1.20.120.520">
    <property type="entry name" value="nmb1532 protein domain like"/>
    <property type="match status" value="1"/>
</dbReference>
<dbReference type="Pfam" id="PF01814">
    <property type="entry name" value="Hemerythrin"/>
    <property type="match status" value="1"/>
</dbReference>
<dbReference type="Proteomes" id="UP001500665">
    <property type="component" value="Unassembled WGS sequence"/>
</dbReference>
<sequence length="265" mass="29939">MRVSLTVTHDTTGESMDDVFTVLENGHREIKRMFRELESSPNSANGANQAALARRRQQVDRLIAEHSQHESAEQEYFWPAVRELMANGAQLAEQGVRQEKSAQQTMADLRNIDPQEQKFEELLRTAAQEIKAHIDFEEQQVIPALRKVMDPQRAQQMGAQIAQRKQAAAEGRGRPHAAPRPGALKGTAQARNAGGSQRQQGQQGQQNQQGQQQGQQGQKRGQQQNRQQGQQQGRQQAQQNRDRQEQEQERSRGREKPMDPMGSGR</sequence>
<feature type="compositionally biased region" description="Basic and acidic residues" evidence="1">
    <location>
        <begin position="240"/>
        <end position="258"/>
    </location>
</feature>
<protein>
    <recommendedName>
        <fullName evidence="2">Hemerythrin-like domain-containing protein</fullName>
    </recommendedName>
</protein>
<evidence type="ECO:0000259" key="2">
    <source>
        <dbReference type="Pfam" id="PF01814"/>
    </source>
</evidence>
<dbReference type="CDD" id="cd12108">
    <property type="entry name" value="Hr-like"/>
    <property type="match status" value="1"/>
</dbReference>
<dbReference type="PANTHER" id="PTHR35585:SF1">
    <property type="entry name" value="HHE DOMAIN PROTEIN (AFU_ORTHOLOGUE AFUA_4G00730)"/>
    <property type="match status" value="1"/>
</dbReference>
<keyword evidence="4" id="KW-1185">Reference proteome</keyword>
<evidence type="ECO:0000256" key="1">
    <source>
        <dbReference type="SAM" id="MobiDB-lite"/>
    </source>
</evidence>
<feature type="domain" description="Hemerythrin-like" evidence="2">
    <location>
        <begin position="21"/>
        <end position="145"/>
    </location>
</feature>
<gene>
    <name evidence="3" type="ORF">GCM10009550_06030</name>
</gene>
<accession>A0ABN1Q771</accession>
<reference evidence="3 4" key="1">
    <citation type="journal article" date="2019" name="Int. J. Syst. Evol. Microbiol.">
        <title>The Global Catalogue of Microorganisms (GCM) 10K type strain sequencing project: providing services to taxonomists for standard genome sequencing and annotation.</title>
        <authorList>
            <consortium name="The Broad Institute Genomics Platform"/>
            <consortium name="The Broad Institute Genome Sequencing Center for Infectious Disease"/>
            <person name="Wu L."/>
            <person name="Ma J."/>
        </authorList>
    </citation>
    <scope>NUCLEOTIDE SEQUENCE [LARGE SCALE GENOMIC DNA]</scope>
    <source>
        <strain evidence="3 4">JCM 10696</strain>
    </source>
</reference>